<evidence type="ECO:0000256" key="1">
    <source>
        <dbReference type="ARBA" id="ARBA00001426"/>
    </source>
</evidence>
<dbReference type="CDD" id="cd03323">
    <property type="entry name" value="D-glucarate_dehydratase"/>
    <property type="match status" value="1"/>
</dbReference>
<feature type="binding site" evidence="11">
    <location>
        <position position="103"/>
    </location>
    <ligand>
        <name>substrate</name>
    </ligand>
</feature>
<dbReference type="GO" id="GO:0019394">
    <property type="term" value="P:glucarate catabolic process"/>
    <property type="evidence" value="ECO:0007669"/>
    <property type="project" value="UniProtKB-UniRule"/>
</dbReference>
<dbReference type="Gene3D" id="3.30.390.10">
    <property type="entry name" value="Enolase-like, N-terminal domain"/>
    <property type="match status" value="1"/>
</dbReference>
<feature type="binding site" evidence="11">
    <location>
        <position position="424"/>
    </location>
    <ligand>
        <name>substrate</name>
    </ligand>
</feature>
<dbReference type="Proteomes" id="UP001162885">
    <property type="component" value="Chromosome"/>
</dbReference>
<evidence type="ECO:0000313" key="14">
    <source>
        <dbReference type="EMBL" id="BBX88932.1"/>
    </source>
</evidence>
<dbReference type="SFLD" id="SFLDG00055">
    <property type="entry name" value="glucarate_dehydratase"/>
    <property type="match status" value="1"/>
</dbReference>
<feature type="binding site" evidence="11">
    <location>
        <position position="32"/>
    </location>
    <ligand>
        <name>substrate</name>
    </ligand>
</feature>
<accession>A0AAX2ZX45</accession>
<organism evidence="15 17">
    <name type="scientific">Mycolicibacterium boenickei</name>
    <dbReference type="NCBI Taxonomy" id="146017"/>
    <lineage>
        <taxon>Bacteria</taxon>
        <taxon>Bacillati</taxon>
        <taxon>Actinomycetota</taxon>
        <taxon>Actinomycetes</taxon>
        <taxon>Mycobacteriales</taxon>
        <taxon>Mycobacteriaceae</taxon>
        <taxon>Mycolicibacterium</taxon>
    </lineage>
</organism>
<evidence type="ECO:0000313" key="15">
    <source>
        <dbReference type="EMBL" id="UNB99305.1"/>
    </source>
</evidence>
<evidence type="ECO:0000256" key="3">
    <source>
        <dbReference type="ARBA" id="ARBA00005183"/>
    </source>
</evidence>
<feature type="binding site" evidence="11">
    <location>
        <position position="150"/>
    </location>
    <ligand>
        <name>substrate</name>
    </ligand>
</feature>
<dbReference type="SUPFAM" id="SSF51604">
    <property type="entry name" value="Enolase C-terminal domain-like"/>
    <property type="match status" value="1"/>
</dbReference>
<keyword evidence="6 12" id="KW-0479">Metal-binding</keyword>
<comment type="catalytic activity">
    <reaction evidence="1">
        <text>D-glucarate = 5-dehydro-4-deoxy-D-glucarate + H2O</text>
        <dbReference type="Rhea" id="RHEA:14573"/>
        <dbReference type="ChEBI" id="CHEBI:15377"/>
        <dbReference type="ChEBI" id="CHEBI:30612"/>
        <dbReference type="ChEBI" id="CHEBI:42819"/>
        <dbReference type="EC" id="4.2.1.40"/>
    </reaction>
</comment>
<evidence type="ECO:0000256" key="10">
    <source>
        <dbReference type="PIRSR" id="PIRSR617653-1"/>
    </source>
</evidence>
<dbReference type="InterPro" id="IPR029065">
    <property type="entry name" value="Enolase_C-like"/>
</dbReference>
<feature type="active site" description="Proton acceptor" evidence="10">
    <location>
        <position position="342"/>
    </location>
</feature>
<evidence type="ECO:0000256" key="4">
    <source>
        <dbReference type="ARBA" id="ARBA00009938"/>
    </source>
</evidence>
<feature type="active site" description="Proton acceptor" evidence="10">
    <location>
        <position position="210"/>
    </location>
</feature>
<feature type="binding site" evidence="11">
    <location>
        <position position="371"/>
    </location>
    <ligand>
        <name>substrate</name>
    </ligand>
</feature>
<dbReference type="InterPro" id="IPR029017">
    <property type="entry name" value="Enolase-like_N"/>
</dbReference>
<dbReference type="Pfam" id="PF02746">
    <property type="entry name" value="MR_MLE_N"/>
    <property type="match status" value="1"/>
</dbReference>
<feature type="binding site" evidence="12">
    <location>
        <position position="238"/>
    </location>
    <ligand>
        <name>Mg(2+)</name>
        <dbReference type="ChEBI" id="CHEBI:18420"/>
    </ligand>
</feature>
<evidence type="ECO:0000256" key="11">
    <source>
        <dbReference type="PIRSR" id="PIRSR617653-2"/>
    </source>
</evidence>
<evidence type="ECO:0000313" key="16">
    <source>
        <dbReference type="Proteomes" id="UP000466683"/>
    </source>
</evidence>
<dbReference type="InterPro" id="IPR013341">
    <property type="entry name" value="Mandelate_racemase_N_dom"/>
</dbReference>
<dbReference type="InterPro" id="IPR013342">
    <property type="entry name" value="Mandelate_racemase_C"/>
</dbReference>
<keyword evidence="7 12" id="KW-0460">Magnesium</keyword>
<comment type="cofactor">
    <cofactor evidence="2 12">
        <name>Mg(2+)</name>
        <dbReference type="ChEBI" id="CHEBI:18420"/>
    </cofactor>
</comment>
<dbReference type="EMBL" id="CP060016">
    <property type="protein sequence ID" value="UNB99305.1"/>
    <property type="molecule type" value="Genomic_DNA"/>
</dbReference>
<dbReference type="EC" id="4.2.1.40" evidence="5 9"/>
<dbReference type="Gene3D" id="3.20.20.120">
    <property type="entry name" value="Enolase-like C-terminal domain"/>
    <property type="match status" value="1"/>
</dbReference>
<comment type="similarity">
    <text evidence="4">Belongs to the mandelate racemase/muconate lactonizing enzyme family. GlucD subfamily.</text>
</comment>
<dbReference type="PANTHER" id="PTHR48080:SF4">
    <property type="entry name" value="GLUCARATE DEHYDRATASE"/>
    <property type="match status" value="1"/>
</dbReference>
<protein>
    <recommendedName>
        <fullName evidence="5 9">Glucarate dehydratase</fullName>
        <ecNumber evidence="5 9">4.2.1.40</ecNumber>
    </recommendedName>
</protein>
<dbReference type="SFLD" id="SFLDS00001">
    <property type="entry name" value="Enolase"/>
    <property type="match status" value="1"/>
</dbReference>
<evidence type="ECO:0000313" key="17">
    <source>
        <dbReference type="Proteomes" id="UP001162885"/>
    </source>
</evidence>
<feature type="domain" description="Mandelate racemase/muconate lactonizing enzyme C-terminal" evidence="13">
    <location>
        <begin position="188"/>
        <end position="288"/>
    </location>
</feature>
<keyword evidence="16" id="KW-1185">Reference proteome</keyword>
<keyword evidence="8 15" id="KW-0456">Lyase</keyword>
<name>A0AAX2ZX45_9MYCO</name>
<reference evidence="15 17" key="3">
    <citation type="journal article" date="2022" name="BMC Genomics">
        <title>Comparative genome analysis of mycobacteria focusing on tRNA and non-coding RNA.</title>
        <authorList>
            <person name="Behra P.R.K."/>
            <person name="Pettersson B.M.F."/>
            <person name="Ramesh M."/>
            <person name="Das S."/>
            <person name="Dasgupta S."/>
            <person name="Kirsebom L.A."/>
        </authorList>
    </citation>
    <scope>NUCLEOTIDE SEQUENCE [LARGE SCALE GENOMIC DNA]</scope>
    <source>
        <strain evidence="15 17">DSM 44677</strain>
    </source>
</reference>
<evidence type="ECO:0000256" key="8">
    <source>
        <dbReference type="ARBA" id="ARBA00023239"/>
    </source>
</evidence>
<dbReference type="Proteomes" id="UP000466683">
    <property type="component" value="Chromosome"/>
</dbReference>
<evidence type="ECO:0000256" key="9">
    <source>
        <dbReference type="NCBIfam" id="TIGR03247"/>
    </source>
</evidence>
<reference evidence="14 16" key="1">
    <citation type="journal article" date="2019" name="Emerg. Microbes Infect.">
        <title>Comprehensive subspecies identification of 175 nontuberculous mycobacteria species based on 7547 genomic profiles.</title>
        <authorList>
            <person name="Matsumoto Y."/>
            <person name="Kinjo T."/>
            <person name="Motooka D."/>
            <person name="Nabeya D."/>
            <person name="Jung N."/>
            <person name="Uechi K."/>
            <person name="Horii T."/>
            <person name="Iida T."/>
            <person name="Fujita J."/>
            <person name="Nakamura S."/>
        </authorList>
    </citation>
    <scope>NUCLEOTIDE SEQUENCE [LARGE SCALE GENOMIC DNA]</scope>
    <source>
        <strain evidence="14 16">JCM 15653</strain>
    </source>
</reference>
<gene>
    <name evidence="15" type="primary">gudD</name>
    <name evidence="15" type="ORF">H5U98_28195</name>
    <name evidence="14" type="ORF">MBOE_05810</name>
</gene>
<dbReference type="SUPFAM" id="SSF54826">
    <property type="entry name" value="Enolase N-terminal domain-like"/>
    <property type="match status" value="1"/>
</dbReference>
<dbReference type="SMART" id="SM00922">
    <property type="entry name" value="MR_MLE"/>
    <property type="match status" value="1"/>
</dbReference>
<dbReference type="SFLD" id="SFLDF00005">
    <property type="entry name" value="glucarate_dehydratase"/>
    <property type="match status" value="1"/>
</dbReference>
<dbReference type="EMBL" id="AP022579">
    <property type="protein sequence ID" value="BBX88932.1"/>
    <property type="molecule type" value="Genomic_DNA"/>
</dbReference>
<evidence type="ECO:0000259" key="13">
    <source>
        <dbReference type="SMART" id="SM00922"/>
    </source>
</evidence>
<dbReference type="GO" id="GO:0000287">
    <property type="term" value="F:magnesium ion binding"/>
    <property type="evidence" value="ECO:0007669"/>
    <property type="project" value="UniProtKB-UniRule"/>
</dbReference>
<evidence type="ECO:0000256" key="7">
    <source>
        <dbReference type="ARBA" id="ARBA00022842"/>
    </source>
</evidence>
<evidence type="ECO:0000256" key="5">
    <source>
        <dbReference type="ARBA" id="ARBA00011973"/>
    </source>
</evidence>
<dbReference type="InterPro" id="IPR017653">
    <property type="entry name" value="Glucarate_dehydratase"/>
</dbReference>
<feature type="binding site" evidence="11">
    <location>
        <begin position="342"/>
        <end position="344"/>
    </location>
    <ligand>
        <name>substrate</name>
    </ligand>
</feature>
<feature type="binding site" evidence="12">
    <location>
        <position position="269"/>
    </location>
    <ligand>
        <name>Mg(2+)</name>
        <dbReference type="ChEBI" id="CHEBI:18420"/>
    </ligand>
</feature>
<dbReference type="Pfam" id="PF13378">
    <property type="entry name" value="MR_MLE_C"/>
    <property type="match status" value="1"/>
</dbReference>
<evidence type="ECO:0000256" key="2">
    <source>
        <dbReference type="ARBA" id="ARBA00001946"/>
    </source>
</evidence>
<dbReference type="InterPro" id="IPR036849">
    <property type="entry name" value="Enolase-like_C_sf"/>
</dbReference>
<proteinExistence type="inferred from homology"/>
<dbReference type="PANTHER" id="PTHR48080">
    <property type="entry name" value="D-GALACTONATE DEHYDRATASE-RELATED"/>
    <property type="match status" value="1"/>
</dbReference>
<comment type="pathway">
    <text evidence="3">Carbohydrate acid metabolism; D-glucarate degradation; 2,5-dioxopentanoate from D-glucarate: step 1/2.</text>
</comment>
<evidence type="ECO:0000256" key="6">
    <source>
        <dbReference type="ARBA" id="ARBA00022723"/>
    </source>
</evidence>
<dbReference type="InterPro" id="IPR034593">
    <property type="entry name" value="DgoD-like"/>
</dbReference>
<feature type="binding site" evidence="11">
    <location>
        <position position="292"/>
    </location>
    <ligand>
        <name>substrate</name>
    </ligand>
</feature>
<dbReference type="GO" id="GO:0008872">
    <property type="term" value="F:glucarate dehydratase activity"/>
    <property type="evidence" value="ECO:0007669"/>
    <property type="project" value="UniProtKB-UniRule"/>
</dbReference>
<feature type="binding site" evidence="12">
    <location>
        <position position="292"/>
    </location>
    <ligand>
        <name>Mg(2+)</name>
        <dbReference type="ChEBI" id="CHEBI:18420"/>
    </ligand>
</feature>
<dbReference type="AlphaFoldDB" id="A0AAX2ZX45"/>
<dbReference type="InterPro" id="IPR034598">
    <property type="entry name" value="GlucD-like"/>
</dbReference>
<dbReference type="NCBIfam" id="TIGR03247">
    <property type="entry name" value="glucar-dehydr"/>
    <property type="match status" value="1"/>
</dbReference>
<feature type="binding site" evidence="11">
    <location>
        <begin position="238"/>
        <end position="240"/>
    </location>
    <ligand>
        <name>substrate</name>
    </ligand>
</feature>
<dbReference type="RefSeq" id="WP_077738709.1">
    <property type="nucleotide sequence ID" value="NZ_AP022579.1"/>
</dbReference>
<reference evidence="14" key="2">
    <citation type="submission" date="2020-02" db="EMBL/GenBank/DDBJ databases">
        <authorList>
            <person name="Matsumoto Y."/>
            <person name="Kinjo T."/>
            <person name="Motooka D."/>
            <person name="Nabeya D."/>
            <person name="Jung N."/>
            <person name="Uechi K."/>
            <person name="Horii T."/>
            <person name="Iida T."/>
            <person name="Fujita J."/>
            <person name="Nakamura S."/>
        </authorList>
    </citation>
    <scope>NUCLEOTIDE SEQUENCE</scope>
    <source>
        <strain evidence="14">JCM 15653</strain>
    </source>
</reference>
<sequence>MSADNATPVVTEMIVIPIAGHDSMLLNLSGAHAPFFTRNLLILKDSDGNTGVGEVPGGEAIRRTLDDARPLVVGRSLGGYHAILAGIRREFAGRDSAGRGAQTFDLRVMVHAVTAVESALLDLLGKHLGVPVAALLGDGQQRNRVQALGYLFFVGDRNRTDLDYRSAVDEPAAADEWLRIRHDEALSPEAIVRLAEAARARYGFRDFKLKGGVLPAADEAKAVTALAERFPDARITLDPNGGWLLADAIQTCRQLTDVLAYAEDPVGPEGTFSGREVMAEFKRATGLPTATNMIATDWRELGHAIRAGAVDIPLADPHFWTMSGSVRVAQLCDAWGLTWGSHSNNHFDVSLAMFTHVAAAAPGDITAIDTHWIWQDGQRITKQPFQIVDGYLDVPDAPGLGVELDEERVAAAHELYLAKGLGARDDAVAMQYLIPGWKFDSKRPALQRD</sequence>
<evidence type="ECO:0000256" key="12">
    <source>
        <dbReference type="PIRSR" id="PIRSR617653-3"/>
    </source>
</evidence>
<feature type="binding site" evidence="11">
    <location>
        <position position="208"/>
    </location>
    <ligand>
        <name>substrate</name>
    </ligand>
</feature>